<keyword evidence="5 11" id="KW-0460">Magnesium</keyword>
<evidence type="ECO:0000256" key="11">
    <source>
        <dbReference type="PIRSR" id="PIRSR601019-2"/>
    </source>
</evidence>
<dbReference type="GO" id="GO:0031683">
    <property type="term" value="F:G-protein beta/gamma-subunit complex binding"/>
    <property type="evidence" value="ECO:0007669"/>
    <property type="project" value="InterPro"/>
</dbReference>
<dbReference type="GO" id="GO:0001664">
    <property type="term" value="F:G protein-coupled receptor binding"/>
    <property type="evidence" value="ECO:0007669"/>
    <property type="project" value="InterPro"/>
</dbReference>
<evidence type="ECO:0000256" key="9">
    <source>
        <dbReference type="ARBA" id="ARBA00023288"/>
    </source>
</evidence>
<keyword evidence="3 11" id="KW-0479">Metal-binding</keyword>
<dbReference type="InterPro" id="IPR027417">
    <property type="entry name" value="P-loop_NTPase"/>
</dbReference>
<dbReference type="FunFam" id="3.40.50.300:FF:000181">
    <property type="entry name" value="Guanine nucleotide-binding protein subunit alpha"/>
    <property type="match status" value="1"/>
</dbReference>
<dbReference type="GO" id="GO:0003924">
    <property type="term" value="F:GTPase activity"/>
    <property type="evidence" value="ECO:0007669"/>
    <property type="project" value="InterPro"/>
</dbReference>
<dbReference type="Pfam" id="PF00503">
    <property type="entry name" value="G-alpha"/>
    <property type="match status" value="1"/>
</dbReference>
<dbReference type="AlphaFoldDB" id="A0A9P8HR89"/>
<feature type="binding site" evidence="10">
    <location>
        <begin position="452"/>
        <end position="456"/>
    </location>
    <ligand>
        <name>GTP</name>
        <dbReference type="ChEBI" id="CHEBI:37565"/>
    </ligand>
</feature>
<keyword evidence="4 10" id="KW-0547">Nucleotide-binding</keyword>
<feature type="binding site" evidence="10">
    <location>
        <position position="576"/>
    </location>
    <ligand>
        <name>GTP</name>
        <dbReference type="ChEBI" id="CHEBI:37565"/>
    </ligand>
</feature>
<evidence type="ECO:0000256" key="6">
    <source>
        <dbReference type="ARBA" id="ARBA00023134"/>
    </source>
</evidence>
<protein>
    <submittedName>
        <fullName evidence="13">Uncharacterized protein</fullName>
    </submittedName>
</protein>
<dbReference type="EMBL" id="JAGHQL010000261">
    <property type="protein sequence ID" value="KAH0534196.1"/>
    <property type="molecule type" value="Genomic_DNA"/>
</dbReference>
<dbReference type="InterPro" id="IPR001019">
    <property type="entry name" value="Gprotein_alpha_su"/>
</dbReference>
<evidence type="ECO:0000256" key="10">
    <source>
        <dbReference type="PIRSR" id="PIRSR601019-1"/>
    </source>
</evidence>
<dbReference type="PRINTS" id="PR00318">
    <property type="entry name" value="GPROTEINA"/>
</dbReference>
<proteinExistence type="inferred from homology"/>
<dbReference type="GO" id="GO:0032502">
    <property type="term" value="P:developmental process"/>
    <property type="evidence" value="ECO:0007669"/>
    <property type="project" value="UniProtKB-ARBA"/>
</dbReference>
<reference evidence="13" key="1">
    <citation type="submission" date="2021-03" db="EMBL/GenBank/DDBJ databases">
        <title>Comparative genomics and phylogenomic investigation of the class Geoglossomycetes provide insights into ecological specialization and systematics.</title>
        <authorList>
            <person name="Melie T."/>
            <person name="Pirro S."/>
            <person name="Miller A.N."/>
            <person name="Quandt A."/>
        </authorList>
    </citation>
    <scope>NUCLEOTIDE SEQUENCE</scope>
    <source>
        <strain evidence="13">GBOQ0MN5Z8</strain>
    </source>
</reference>
<feature type="compositionally biased region" description="Polar residues" evidence="12">
    <location>
        <begin position="10"/>
        <end position="23"/>
    </location>
</feature>
<dbReference type="PANTHER" id="PTHR10218">
    <property type="entry name" value="GTP-BINDING PROTEIN ALPHA SUBUNIT"/>
    <property type="match status" value="1"/>
</dbReference>
<dbReference type="GO" id="GO:0005834">
    <property type="term" value="C:heterotrimeric G-protein complex"/>
    <property type="evidence" value="ECO:0007669"/>
    <property type="project" value="InterPro"/>
</dbReference>
<dbReference type="GO" id="GO:0046872">
    <property type="term" value="F:metal ion binding"/>
    <property type="evidence" value="ECO:0007669"/>
    <property type="project" value="UniProtKB-KW"/>
</dbReference>
<feature type="binding site" evidence="10">
    <location>
        <begin position="429"/>
        <end position="433"/>
    </location>
    <ligand>
        <name>GTP</name>
        <dbReference type="ChEBI" id="CHEBI:37565"/>
    </ligand>
</feature>
<evidence type="ECO:0000313" key="13">
    <source>
        <dbReference type="EMBL" id="KAH0534196.1"/>
    </source>
</evidence>
<dbReference type="Gene3D" id="1.10.400.10">
    <property type="entry name" value="GI Alpha 1, domain 2-like"/>
    <property type="match status" value="1"/>
</dbReference>
<accession>A0A9P8HR89</accession>
<feature type="binding site" evidence="11">
    <location>
        <position position="433"/>
    </location>
    <ligand>
        <name>Mg(2+)</name>
        <dbReference type="ChEBI" id="CHEBI:18420"/>
    </ligand>
</feature>
<dbReference type="SMART" id="SM00275">
    <property type="entry name" value="G_alpha"/>
    <property type="match status" value="1"/>
</dbReference>
<dbReference type="InterPro" id="IPR011025">
    <property type="entry name" value="GproteinA_insert"/>
</dbReference>
<dbReference type="CDD" id="cd00066">
    <property type="entry name" value="G-alpha"/>
    <property type="match status" value="1"/>
</dbReference>
<sequence>MFASNDSRKLSPSSEVGCLSSNYKSRHSPRPISIFHRMTEAVTVIGAAGAVASIIDVLDKTINTVHELQNRWRDADFTFIDLAAQLTALKAALAKIKEWTDTDLAEPHHPLVSDLDVSMTCCRTLICKIDAQFSELRQTGDETHDLASKIKLMFESRRLDDLQKMIERQTNALTLLLTAYNRKMISEQSVLLEGPGSRKIFRRVENDSTSLVVTPSLFSRCSNNLSKLSMVFQFDRELFVSKVYERALRRGSLRRQQAGTKLVEANKRSQVIDRRLKEDAISLRKVCKVLLLGTADSGKDDIVKQMWIVHHNGFSVEELETYRLTIYRNVVDCAKTLIGAMEQLGIQPEREVNREYCNFLVDYSIGPDPKKPLEAKVGEAVSSMWHDPCILKVMERQNEFYLMDSAQYFFEEIKRIVKPDYTPTEADVLKACTTGIREYPFTMGALRMHIIDIGEQRSEKKKWIPQFDGITTIIFVVNLGSYNEILPGKSNQTGMMESLVLFDSVVNSRLFQATSIVLFLSNVSGFESKLARFPLSNYFPDYSGGNDVNRAAKYILCRFNQVNRAHPNLYPHLTNADDTSNIRLVFAVVKETIIQNALRVSGFSRDIAAKK</sequence>
<evidence type="ECO:0000256" key="12">
    <source>
        <dbReference type="SAM" id="MobiDB-lite"/>
    </source>
</evidence>
<evidence type="ECO:0000256" key="4">
    <source>
        <dbReference type="ARBA" id="ARBA00022741"/>
    </source>
</evidence>
<dbReference type="FunFam" id="1.10.400.10:FF:000007">
    <property type="entry name" value="Guanine nucleotide-binding protein subunit alpha"/>
    <property type="match status" value="1"/>
</dbReference>
<keyword evidence="8" id="KW-0807">Transducer</keyword>
<evidence type="ECO:0000256" key="3">
    <source>
        <dbReference type="ARBA" id="ARBA00022723"/>
    </source>
</evidence>
<dbReference type="GO" id="GO:0010255">
    <property type="term" value="P:glucose mediated signaling pathway"/>
    <property type="evidence" value="ECO:0007669"/>
    <property type="project" value="UniProtKB-ARBA"/>
</dbReference>
<dbReference type="GO" id="GO:0005737">
    <property type="term" value="C:cytoplasm"/>
    <property type="evidence" value="ECO:0007669"/>
    <property type="project" value="TreeGrafter"/>
</dbReference>
<keyword evidence="6 10" id="KW-0342">GTP-binding</keyword>
<dbReference type="SUPFAM" id="SSF47895">
    <property type="entry name" value="Transducin (alpha subunit), insertion domain"/>
    <property type="match status" value="1"/>
</dbReference>
<evidence type="ECO:0000256" key="1">
    <source>
        <dbReference type="ARBA" id="ARBA00007976"/>
    </source>
</evidence>
<dbReference type="GO" id="GO:0007189">
    <property type="term" value="P:adenylate cyclase-activating G protein-coupled receptor signaling pathway"/>
    <property type="evidence" value="ECO:0007669"/>
    <property type="project" value="TreeGrafter"/>
</dbReference>
<evidence type="ECO:0000256" key="5">
    <source>
        <dbReference type="ARBA" id="ARBA00022842"/>
    </source>
</evidence>
<name>A0A9P8HR89_9PEZI</name>
<evidence type="ECO:0000256" key="8">
    <source>
        <dbReference type="ARBA" id="ARBA00023224"/>
    </source>
</evidence>
<dbReference type="GO" id="GO:0005525">
    <property type="term" value="F:GTP binding"/>
    <property type="evidence" value="ECO:0007669"/>
    <property type="project" value="UniProtKB-KW"/>
</dbReference>
<dbReference type="SUPFAM" id="SSF52540">
    <property type="entry name" value="P-loop containing nucleoside triphosphate hydrolases"/>
    <property type="match status" value="1"/>
</dbReference>
<dbReference type="Gene3D" id="3.40.50.300">
    <property type="entry name" value="P-loop containing nucleotide triphosphate hydrolases"/>
    <property type="match status" value="1"/>
</dbReference>
<dbReference type="PRINTS" id="PR01241">
    <property type="entry name" value="GPROTEINAFNG"/>
</dbReference>
<gene>
    <name evidence="13" type="ORF">FGG08_007207</name>
</gene>
<organism evidence="13 14">
    <name type="scientific">Glutinoglossum americanum</name>
    <dbReference type="NCBI Taxonomy" id="1670608"/>
    <lineage>
        <taxon>Eukaryota</taxon>
        <taxon>Fungi</taxon>
        <taxon>Dikarya</taxon>
        <taxon>Ascomycota</taxon>
        <taxon>Pezizomycotina</taxon>
        <taxon>Geoglossomycetes</taxon>
        <taxon>Geoglossales</taxon>
        <taxon>Geoglossaceae</taxon>
        <taxon>Glutinoglossum</taxon>
    </lineage>
</organism>
<evidence type="ECO:0000256" key="2">
    <source>
        <dbReference type="ARBA" id="ARBA00022707"/>
    </source>
</evidence>
<keyword evidence="2" id="KW-0519">Myristate</keyword>
<dbReference type="PANTHER" id="PTHR10218:SF369">
    <property type="entry name" value="GUANINE NUCLEOTIDE-BINDING PROTEIN ALPHA-2 SUBUNIT"/>
    <property type="match status" value="1"/>
</dbReference>
<keyword evidence="7" id="KW-0564">Palmitate</keyword>
<comment type="caution">
    <text evidence="13">The sequence shown here is derived from an EMBL/GenBank/DDBJ whole genome shotgun (WGS) entry which is preliminary data.</text>
</comment>
<dbReference type="OrthoDB" id="5817230at2759"/>
<evidence type="ECO:0000313" key="14">
    <source>
        <dbReference type="Proteomes" id="UP000698800"/>
    </source>
</evidence>
<dbReference type="InterPro" id="IPR002975">
    <property type="entry name" value="Fungi_Gprotein_alpha"/>
</dbReference>
<keyword evidence="14" id="KW-1185">Reference proteome</keyword>
<feature type="region of interest" description="Disordered" evidence="12">
    <location>
        <begin position="1"/>
        <end position="27"/>
    </location>
</feature>
<keyword evidence="9" id="KW-0449">Lipoprotein</keyword>
<evidence type="ECO:0000256" key="7">
    <source>
        <dbReference type="ARBA" id="ARBA00023139"/>
    </source>
</evidence>
<dbReference type="Proteomes" id="UP000698800">
    <property type="component" value="Unassembled WGS sequence"/>
</dbReference>
<feature type="binding site" evidence="10">
    <location>
        <begin position="404"/>
        <end position="405"/>
    </location>
    <ligand>
        <name>GTP</name>
        <dbReference type="ChEBI" id="CHEBI:37565"/>
    </ligand>
</feature>
<comment type="similarity">
    <text evidence="1">Belongs to the G-alpha family. G(q) subfamily.</text>
</comment>
<dbReference type="PROSITE" id="PS51882">
    <property type="entry name" value="G_ALPHA"/>
    <property type="match status" value="1"/>
</dbReference>